<dbReference type="InterPro" id="IPR011009">
    <property type="entry name" value="Kinase-like_dom_sf"/>
</dbReference>
<evidence type="ECO:0000256" key="5">
    <source>
        <dbReference type="ARBA" id="ARBA00048679"/>
    </source>
</evidence>
<keyword evidence="9" id="KW-0418">Kinase</keyword>
<dbReference type="GO" id="GO:0005524">
    <property type="term" value="F:ATP binding"/>
    <property type="evidence" value="ECO:0007669"/>
    <property type="project" value="UniProtKB-UniRule"/>
</dbReference>
<evidence type="ECO:0000313" key="9">
    <source>
        <dbReference type="EMBL" id="EGV65270.1"/>
    </source>
</evidence>
<dbReference type="PROSITE" id="PS00108">
    <property type="entry name" value="PROTEIN_KINASE_ST"/>
    <property type="match status" value="1"/>
</dbReference>
<comment type="catalytic activity">
    <reaction evidence="5">
        <text>L-seryl-[protein] + ATP = O-phospho-L-seryl-[protein] + ADP + H(+)</text>
        <dbReference type="Rhea" id="RHEA:17989"/>
        <dbReference type="Rhea" id="RHEA-COMP:9863"/>
        <dbReference type="Rhea" id="RHEA-COMP:11604"/>
        <dbReference type="ChEBI" id="CHEBI:15378"/>
        <dbReference type="ChEBI" id="CHEBI:29999"/>
        <dbReference type="ChEBI" id="CHEBI:30616"/>
        <dbReference type="ChEBI" id="CHEBI:83421"/>
        <dbReference type="ChEBI" id="CHEBI:456216"/>
        <dbReference type="EC" id="2.7.11.1"/>
    </reaction>
</comment>
<dbReference type="HOGENOM" id="CLU_000288_63_0_1"/>
<dbReference type="GO" id="GO:0005737">
    <property type="term" value="C:cytoplasm"/>
    <property type="evidence" value="ECO:0007669"/>
    <property type="project" value="TreeGrafter"/>
</dbReference>
<evidence type="ECO:0000259" key="8">
    <source>
        <dbReference type="PROSITE" id="PS50011"/>
    </source>
</evidence>
<dbReference type="GO" id="GO:0030447">
    <property type="term" value="P:filamentous growth"/>
    <property type="evidence" value="ECO:0007669"/>
    <property type="project" value="UniProtKB-ARBA"/>
</dbReference>
<dbReference type="InterPro" id="IPR000719">
    <property type="entry name" value="Prot_kinase_dom"/>
</dbReference>
<evidence type="ECO:0000313" key="10">
    <source>
        <dbReference type="Proteomes" id="UP000000707"/>
    </source>
</evidence>
<gene>
    <name evidence="9" type="ORF">CANTEDRAFT_119419</name>
</gene>
<evidence type="ECO:0000256" key="4">
    <source>
        <dbReference type="ARBA" id="ARBA00047899"/>
    </source>
</evidence>
<dbReference type="InterPro" id="IPR017441">
    <property type="entry name" value="Protein_kinase_ATP_BS"/>
</dbReference>
<sequence>MEDPQIPNYSYHVLAFCWSDPLNGSIITSLIPGIFSCLLPHASLPRLFSLISRSLVKSNTNASMNKTINNNNYASQLADDFNRFYIHITDRTLHQVGNYRIAHEIGEGSFGKAYLAHHVLLNTPVVLKSGLIDDPNIVREIYYHKQLKHRNIVRLYEVIKTETHLWLVMEYCQGNELYYLIYENRRLEYKQTQHLFFQIIQATKYVHSLNLAHRDLKLENILLADKKKSIIKLTDFGFVREFSPASRRLLSTMCGTTVYMAPEVLCGQKYNGFSADIWSLGIILYTMLYGQMPFEEDDELRTKYKIIHESPT</sequence>
<feature type="binding site" evidence="6">
    <location>
        <position position="128"/>
    </location>
    <ligand>
        <name>ATP</name>
        <dbReference type="ChEBI" id="CHEBI:30616"/>
    </ligand>
</feature>
<comment type="similarity">
    <text evidence="7">Belongs to the protein kinase superfamily.</text>
</comment>
<evidence type="ECO:0000256" key="3">
    <source>
        <dbReference type="ARBA" id="ARBA00022840"/>
    </source>
</evidence>
<keyword evidence="9" id="KW-0808">Transferase</keyword>
<name>G3AZY0_CANTC</name>
<proteinExistence type="inferred from homology"/>
<keyword evidence="2 6" id="KW-0547">Nucleotide-binding</keyword>
<dbReference type="OrthoDB" id="942095at2759"/>
<dbReference type="PROSITE" id="PS50011">
    <property type="entry name" value="PROTEIN_KINASE_DOM"/>
    <property type="match status" value="1"/>
</dbReference>
<dbReference type="Gene3D" id="1.10.510.10">
    <property type="entry name" value="Transferase(Phosphotransferase) domain 1"/>
    <property type="match status" value="1"/>
</dbReference>
<protein>
    <recommendedName>
        <fullName evidence="1">non-specific serine/threonine protein kinase</fullName>
        <ecNumber evidence="1">2.7.11.1</ecNumber>
    </recommendedName>
</protein>
<dbReference type="FunFam" id="1.10.510.10:FF:000571">
    <property type="entry name" value="Maternal embryonic leucine zipper kinase"/>
    <property type="match status" value="1"/>
</dbReference>
<dbReference type="SMART" id="SM00220">
    <property type="entry name" value="S_TKc"/>
    <property type="match status" value="1"/>
</dbReference>
<dbReference type="GO" id="GO:0004674">
    <property type="term" value="F:protein serine/threonine kinase activity"/>
    <property type="evidence" value="ECO:0007669"/>
    <property type="project" value="UniProtKB-KW"/>
</dbReference>
<dbReference type="PANTHER" id="PTHR24346:SF110">
    <property type="entry name" value="NON-SPECIFIC SERINE_THREONINE PROTEIN KINASE"/>
    <property type="match status" value="1"/>
</dbReference>
<dbReference type="Proteomes" id="UP000000707">
    <property type="component" value="Unassembled WGS sequence"/>
</dbReference>
<evidence type="ECO:0000256" key="1">
    <source>
        <dbReference type="ARBA" id="ARBA00012513"/>
    </source>
</evidence>
<dbReference type="AlphaFoldDB" id="G3AZY0"/>
<feature type="non-terminal residue" evidence="9">
    <location>
        <position position="312"/>
    </location>
</feature>
<dbReference type="PROSITE" id="PS00107">
    <property type="entry name" value="PROTEIN_KINASE_ATP"/>
    <property type="match status" value="1"/>
</dbReference>
<dbReference type="EC" id="2.7.11.1" evidence="1"/>
<dbReference type="GO" id="GO:0035556">
    <property type="term" value="P:intracellular signal transduction"/>
    <property type="evidence" value="ECO:0007669"/>
    <property type="project" value="TreeGrafter"/>
</dbReference>
<dbReference type="Pfam" id="PF00069">
    <property type="entry name" value="Pkinase"/>
    <property type="match status" value="1"/>
</dbReference>
<keyword evidence="3 6" id="KW-0067">ATP-binding</keyword>
<dbReference type="EMBL" id="GL996514">
    <property type="protein sequence ID" value="EGV65270.1"/>
    <property type="molecule type" value="Genomic_DNA"/>
</dbReference>
<evidence type="ECO:0000256" key="6">
    <source>
        <dbReference type="PROSITE-ProRule" id="PRU10141"/>
    </source>
</evidence>
<keyword evidence="7" id="KW-0723">Serine/threonine-protein kinase</keyword>
<feature type="domain" description="Protein kinase" evidence="8">
    <location>
        <begin position="99"/>
        <end position="312"/>
    </location>
</feature>
<dbReference type="SUPFAM" id="SSF56112">
    <property type="entry name" value="Protein kinase-like (PK-like)"/>
    <property type="match status" value="1"/>
</dbReference>
<organism evidence="10">
    <name type="scientific">Candida tenuis (strain ATCC 10573 / BCRC 21748 / CBS 615 / JCM 9827 / NBRC 10315 / NRRL Y-1498 / VKM Y-70)</name>
    <name type="common">Yeast</name>
    <name type="synonym">Yamadazyma tenuis</name>
    <dbReference type="NCBI Taxonomy" id="590646"/>
    <lineage>
        <taxon>Eukaryota</taxon>
        <taxon>Fungi</taxon>
        <taxon>Dikarya</taxon>
        <taxon>Ascomycota</taxon>
        <taxon>Saccharomycotina</taxon>
        <taxon>Pichiomycetes</taxon>
        <taxon>Debaryomycetaceae</taxon>
        <taxon>Yamadazyma</taxon>
    </lineage>
</organism>
<dbReference type="InterPro" id="IPR008271">
    <property type="entry name" value="Ser/Thr_kinase_AS"/>
</dbReference>
<evidence type="ECO:0000256" key="7">
    <source>
        <dbReference type="RuleBase" id="RU000304"/>
    </source>
</evidence>
<comment type="catalytic activity">
    <reaction evidence="4">
        <text>L-threonyl-[protein] + ATP = O-phospho-L-threonyl-[protein] + ADP + H(+)</text>
        <dbReference type="Rhea" id="RHEA:46608"/>
        <dbReference type="Rhea" id="RHEA-COMP:11060"/>
        <dbReference type="Rhea" id="RHEA-COMP:11605"/>
        <dbReference type="ChEBI" id="CHEBI:15378"/>
        <dbReference type="ChEBI" id="CHEBI:30013"/>
        <dbReference type="ChEBI" id="CHEBI:30616"/>
        <dbReference type="ChEBI" id="CHEBI:61977"/>
        <dbReference type="ChEBI" id="CHEBI:456216"/>
        <dbReference type="EC" id="2.7.11.1"/>
    </reaction>
</comment>
<dbReference type="PANTHER" id="PTHR24346">
    <property type="entry name" value="MAP/MICROTUBULE AFFINITY-REGULATING KINASE"/>
    <property type="match status" value="1"/>
</dbReference>
<dbReference type="eggNOG" id="KOG0583">
    <property type="taxonomic scope" value="Eukaryota"/>
</dbReference>
<accession>G3AZY0</accession>
<keyword evidence="10" id="KW-1185">Reference proteome</keyword>
<dbReference type="STRING" id="590646.G3AZY0"/>
<reference evidence="9 10" key="1">
    <citation type="journal article" date="2011" name="Proc. Natl. Acad. Sci. U.S.A.">
        <title>Comparative genomics of xylose-fermenting fungi for enhanced biofuel production.</title>
        <authorList>
            <person name="Wohlbach D.J."/>
            <person name="Kuo A."/>
            <person name="Sato T.K."/>
            <person name="Potts K.M."/>
            <person name="Salamov A.A."/>
            <person name="LaButti K.M."/>
            <person name="Sun H."/>
            <person name="Clum A."/>
            <person name="Pangilinan J.L."/>
            <person name="Lindquist E.A."/>
            <person name="Lucas S."/>
            <person name="Lapidus A."/>
            <person name="Jin M."/>
            <person name="Gunawan C."/>
            <person name="Balan V."/>
            <person name="Dale B.E."/>
            <person name="Jeffries T.W."/>
            <person name="Zinkel R."/>
            <person name="Barry K.W."/>
            <person name="Grigoriev I.V."/>
            <person name="Gasch A.P."/>
        </authorList>
    </citation>
    <scope>NUCLEOTIDE SEQUENCE [LARGE SCALE GENOMIC DNA]</scope>
    <source>
        <strain evidence="10">ATCC 10573 / BCRC 21748 / CBS 615 / JCM 9827 / NBRC 10315 / NRRL Y-1498 / VKM Y-70</strain>
    </source>
</reference>
<evidence type="ECO:0000256" key="2">
    <source>
        <dbReference type="ARBA" id="ARBA00022741"/>
    </source>
</evidence>